<name>A0A2P9J4Z5_9CAUD</name>
<dbReference type="EMBL" id="KY549659">
    <property type="protein sequence ID" value="AQT27916.1"/>
    <property type="molecule type" value="Genomic_DNA"/>
</dbReference>
<protein>
    <recommendedName>
        <fullName evidence="3">AAA domain protein</fullName>
    </recommendedName>
</protein>
<evidence type="ECO:0000313" key="2">
    <source>
        <dbReference type="Proteomes" id="UP000241311"/>
    </source>
</evidence>
<evidence type="ECO:0008006" key="3">
    <source>
        <dbReference type="Google" id="ProtNLM"/>
    </source>
</evidence>
<organism evidence="1 2">
    <name type="scientific">Pectobacterium phage vB_PatP_CB4</name>
    <dbReference type="NCBI Taxonomy" id="1958919"/>
    <lineage>
        <taxon>Viruses</taxon>
        <taxon>Duplodnaviria</taxon>
        <taxon>Heunggongvirae</taxon>
        <taxon>Uroviricota</taxon>
        <taxon>Caudoviricetes</taxon>
        <taxon>Schitoviridae</taxon>
        <taxon>Cbunavirus</taxon>
        <taxon>Cbunavirus CB4</taxon>
    </lineage>
</organism>
<dbReference type="Pfam" id="PF13479">
    <property type="entry name" value="AAA_24"/>
    <property type="match status" value="1"/>
</dbReference>
<gene>
    <name evidence="1" type="ORF">CB4_74</name>
</gene>
<evidence type="ECO:0000313" key="1">
    <source>
        <dbReference type="EMBL" id="AQT27916.1"/>
    </source>
</evidence>
<dbReference type="Proteomes" id="UP000241311">
    <property type="component" value="Segment"/>
</dbReference>
<proteinExistence type="predicted"/>
<keyword evidence="2" id="KW-1185">Reference proteome</keyword>
<reference evidence="1 2" key="1">
    <citation type="submission" date="2017-01" db="EMBL/GenBank/DDBJ databases">
        <title>Isolation and characterization of Pectobacterium phages.</title>
        <authorList>
            <person name="Buttimer C.T.H."/>
            <person name="Lucid A."/>
            <person name="Coffey A."/>
        </authorList>
    </citation>
    <scope>NUCLEOTIDE SEQUENCE [LARGE SCALE GENOMIC DNA]</scope>
</reference>
<sequence>MSHTNDNLVLLVGKAANGKSASLRNIKNPEGVLYLNCEAGKKLPFRSKFIERVITDPIKHIPQMFTAAESKPEIHTIVVDSLTYLLDMYESKYVLPLANKMEGWSNFAQFFKYLMQDLVAKSTKNVIFTAHVKDDVTDEMVRETSVPVKGSLKNNGIESYFSCVIAAKKKKLTDLEEYKSGLLTITPQEEALGFKYVFQTMITKDTVNERLRGPMGLFAANETFIDNDMQLVLDRLHEYYGDATT</sequence>
<accession>A0A2P9J4Z5</accession>